<evidence type="ECO:0000256" key="4">
    <source>
        <dbReference type="ARBA" id="ARBA00023271"/>
    </source>
</evidence>
<gene>
    <name evidence="7" type="ORF">LSH36_167g10017</name>
</gene>
<organism evidence="7 8">
    <name type="scientific">Paralvinella palmiformis</name>
    <dbReference type="NCBI Taxonomy" id="53620"/>
    <lineage>
        <taxon>Eukaryota</taxon>
        <taxon>Metazoa</taxon>
        <taxon>Spiralia</taxon>
        <taxon>Lophotrochozoa</taxon>
        <taxon>Annelida</taxon>
        <taxon>Polychaeta</taxon>
        <taxon>Sedentaria</taxon>
        <taxon>Canalipalpata</taxon>
        <taxon>Terebellida</taxon>
        <taxon>Terebelliformia</taxon>
        <taxon>Alvinellidae</taxon>
        <taxon>Paralvinella</taxon>
    </lineage>
</organism>
<comment type="caution">
    <text evidence="7">The sequence shown here is derived from an EMBL/GenBank/DDBJ whole genome shotgun (WGS) entry which is preliminary data.</text>
</comment>
<dbReference type="Pfam" id="PF20180">
    <property type="entry name" value="UQCC2_CBP6"/>
    <property type="match status" value="1"/>
</dbReference>
<name>A0AAD9JSG3_9ANNE</name>
<evidence type="ECO:0000256" key="1">
    <source>
        <dbReference type="ARBA" id="ARBA00004436"/>
    </source>
</evidence>
<dbReference type="EMBL" id="JAODUP010000167">
    <property type="protein sequence ID" value="KAK2158599.1"/>
    <property type="molecule type" value="Genomic_DNA"/>
</dbReference>
<keyword evidence="8" id="KW-1185">Reference proteome</keyword>
<keyword evidence="2" id="KW-0809">Transit peptide</keyword>
<dbReference type="GO" id="GO:0042645">
    <property type="term" value="C:mitochondrial nucleoid"/>
    <property type="evidence" value="ECO:0007669"/>
    <property type="project" value="UniProtKB-SubCell"/>
</dbReference>
<evidence type="ECO:0000256" key="5">
    <source>
        <dbReference type="ARBA" id="ARBA00031206"/>
    </source>
</evidence>
<dbReference type="AlphaFoldDB" id="A0AAD9JSG3"/>
<evidence type="ECO:0000313" key="7">
    <source>
        <dbReference type="EMBL" id="KAK2158599.1"/>
    </source>
</evidence>
<comment type="subcellular location">
    <subcellularLocation>
        <location evidence="1">Mitochondrion matrix</location>
        <location evidence="1">Mitochondrion nucleoid</location>
    </subcellularLocation>
</comment>
<keyword evidence="3" id="KW-0496">Mitochondrion</keyword>
<evidence type="ECO:0000256" key="2">
    <source>
        <dbReference type="ARBA" id="ARBA00022946"/>
    </source>
</evidence>
<dbReference type="PANTHER" id="PTHR34260">
    <property type="entry name" value="UBIQUINOL-CYTOCHROME-C REDUCTASE COMPLEX ASSEMBLY FACTOR 2"/>
    <property type="match status" value="1"/>
</dbReference>
<accession>A0AAD9JSG3</accession>
<evidence type="ECO:0000313" key="8">
    <source>
        <dbReference type="Proteomes" id="UP001208570"/>
    </source>
</evidence>
<keyword evidence="4" id="KW-1135">Mitochondrion nucleoid</keyword>
<evidence type="ECO:0000256" key="3">
    <source>
        <dbReference type="ARBA" id="ARBA00023128"/>
    </source>
</evidence>
<protein>
    <recommendedName>
        <fullName evidence="6">Mitochondrial nucleoid factor 1</fullName>
    </recommendedName>
    <alternativeName>
        <fullName evidence="5">Mitochondrial protein M19</fullName>
    </alternativeName>
</protein>
<dbReference type="PANTHER" id="PTHR34260:SF1">
    <property type="entry name" value="UBIQUINOL-CYTOCHROME-C REDUCTASE COMPLEX ASSEMBLY FACTOR 2"/>
    <property type="match status" value="1"/>
</dbReference>
<dbReference type="GO" id="GO:0034551">
    <property type="term" value="P:mitochondrial respiratory chain complex III assembly"/>
    <property type="evidence" value="ECO:0007669"/>
    <property type="project" value="TreeGrafter"/>
</dbReference>
<proteinExistence type="predicted"/>
<evidence type="ECO:0000256" key="6">
    <source>
        <dbReference type="ARBA" id="ARBA00032983"/>
    </source>
</evidence>
<reference evidence="7" key="1">
    <citation type="journal article" date="2023" name="Mol. Biol. Evol.">
        <title>Third-Generation Sequencing Reveals the Adaptive Role of the Epigenome in Three Deep-Sea Polychaetes.</title>
        <authorList>
            <person name="Perez M."/>
            <person name="Aroh O."/>
            <person name="Sun Y."/>
            <person name="Lan Y."/>
            <person name="Juniper S.K."/>
            <person name="Young C.R."/>
            <person name="Angers B."/>
            <person name="Qian P.Y."/>
        </authorList>
    </citation>
    <scope>NUCLEOTIDE SEQUENCE</scope>
    <source>
        <strain evidence="7">P08H-3</strain>
    </source>
</reference>
<dbReference type="Proteomes" id="UP001208570">
    <property type="component" value="Unassembled WGS sequence"/>
</dbReference>
<dbReference type="InterPro" id="IPR037698">
    <property type="entry name" value="UQCC2"/>
</dbReference>
<sequence>MSSAYRYRMFLRVMEEWPLDKAKTGRDLGAYIREQISKGFQHGEATVVDPEKCDRILDSLRRLSTDHHKKAFPRQHASNAAGLSLTTVGW</sequence>